<organism evidence="1 2">
    <name type="scientific">Holothuria leucospilota</name>
    <name type="common">Black long sea cucumber</name>
    <name type="synonym">Mertensiothuria leucospilota</name>
    <dbReference type="NCBI Taxonomy" id="206669"/>
    <lineage>
        <taxon>Eukaryota</taxon>
        <taxon>Metazoa</taxon>
        <taxon>Echinodermata</taxon>
        <taxon>Eleutherozoa</taxon>
        <taxon>Echinozoa</taxon>
        <taxon>Holothuroidea</taxon>
        <taxon>Aspidochirotacea</taxon>
        <taxon>Aspidochirotida</taxon>
        <taxon>Holothuriidae</taxon>
        <taxon>Holothuria</taxon>
    </lineage>
</organism>
<accession>A0A9Q1CNM6</accession>
<evidence type="ECO:0000313" key="1">
    <source>
        <dbReference type="EMBL" id="KAJ8048543.1"/>
    </source>
</evidence>
<comment type="caution">
    <text evidence="1">The sequence shown here is derived from an EMBL/GenBank/DDBJ whole genome shotgun (WGS) entry which is preliminary data.</text>
</comment>
<evidence type="ECO:0000313" key="2">
    <source>
        <dbReference type="Proteomes" id="UP001152320"/>
    </source>
</evidence>
<gene>
    <name evidence="1" type="ORF">HOLleu_00899</name>
</gene>
<protein>
    <submittedName>
        <fullName evidence="1">Uncharacterized protein</fullName>
    </submittedName>
</protein>
<dbReference type="EMBL" id="JAIZAY010000001">
    <property type="protein sequence ID" value="KAJ8048543.1"/>
    <property type="molecule type" value="Genomic_DNA"/>
</dbReference>
<proteinExistence type="predicted"/>
<keyword evidence="2" id="KW-1185">Reference proteome</keyword>
<dbReference type="Proteomes" id="UP001152320">
    <property type="component" value="Chromosome 1"/>
</dbReference>
<dbReference type="OrthoDB" id="2286242at2759"/>
<sequence>MTRDRIVCGINDNTTRKKLLQTTGLDLTKCIDICKVAETTSAQVKDMTGDTENSVKVVKHTTGT</sequence>
<reference evidence="1" key="1">
    <citation type="submission" date="2021-10" db="EMBL/GenBank/DDBJ databases">
        <title>Tropical sea cucumber genome reveals ecological adaptation and Cuvierian tubules defense mechanism.</title>
        <authorList>
            <person name="Chen T."/>
        </authorList>
    </citation>
    <scope>NUCLEOTIDE SEQUENCE</scope>
    <source>
        <strain evidence="1">Nanhai2018</strain>
        <tissue evidence="1">Muscle</tissue>
    </source>
</reference>
<dbReference type="AlphaFoldDB" id="A0A9Q1CNM6"/>
<name>A0A9Q1CNM6_HOLLE</name>